<evidence type="ECO:0000313" key="1">
    <source>
        <dbReference type="EMBL" id="NVK97660.1"/>
    </source>
</evidence>
<dbReference type="AlphaFoldDB" id="A0A850LIQ2"/>
<dbReference type="EMBL" id="JABXIY010000030">
    <property type="protein sequence ID" value="NVK97660.1"/>
    <property type="molecule type" value="Genomic_DNA"/>
</dbReference>
<dbReference type="RefSeq" id="WP_011048468.1">
    <property type="nucleotide sequence ID" value="NZ_CP076685.1"/>
</dbReference>
<gene>
    <name evidence="1" type="ORF">HW564_12080</name>
</gene>
<reference evidence="1 2" key="1">
    <citation type="journal article" date="2020" name="Proc. Natl. Acad. Sci. U.S.A.">
        <title>Ecological drivers of bacterial community assembly in synthetic phycospheres.</title>
        <authorList>
            <person name="Fu H."/>
            <person name="Uchimiya M."/>
            <person name="Gore J."/>
            <person name="Moran M.A."/>
        </authorList>
    </citation>
    <scope>NUCLEOTIDE SEQUENCE [LARGE SCALE GENOMIC DNA]</scope>
    <source>
        <strain evidence="1">HF-Din03</strain>
    </source>
</reference>
<evidence type="ECO:0000313" key="2">
    <source>
        <dbReference type="Proteomes" id="UP000565723"/>
    </source>
</evidence>
<dbReference type="OMA" id="WRDWTTL"/>
<protein>
    <submittedName>
        <fullName evidence="1">Uncharacterized protein</fullName>
    </submittedName>
</protein>
<accession>A0A850LIQ2</accession>
<sequence>MKPVLPDTLSIAPGKTTPPLGTLWLGPRLPRMETMCMLNMVRAGWDVTLFGYQRPENLPSDIPFRDAREVMERDLSDRAVEGARALPGAMAADIFRLHMIRQENMAWVDSDFLPVSNRFPDIRRSFFAVNDNLPANTTMYFAPDDPVLLDYIAAVEDEFPEPQPFYGAQVNARIRELRRTDTPMHRGQMHARRYSGPFVLRHLLQIHNRTGEALAEDVIFPIQYSNKSQFWDPYEVAARSFSERTWAVHLWGSRIRGQMEEREADPGSFLGYFLAEVGMGKPQAKRGVA</sequence>
<comment type="caution">
    <text evidence="1">The sequence shown here is derived from an EMBL/GenBank/DDBJ whole genome shotgun (WGS) entry which is preliminary data.</text>
</comment>
<dbReference type="Proteomes" id="UP000565723">
    <property type="component" value="Unassembled WGS sequence"/>
</dbReference>
<proteinExistence type="predicted"/>
<name>A0A850LIQ2_9RHOB</name>
<organism evidence="1 2">
    <name type="scientific">Ruegeria pomeroyi</name>
    <dbReference type="NCBI Taxonomy" id="89184"/>
    <lineage>
        <taxon>Bacteria</taxon>
        <taxon>Pseudomonadati</taxon>
        <taxon>Pseudomonadota</taxon>
        <taxon>Alphaproteobacteria</taxon>
        <taxon>Rhodobacterales</taxon>
        <taxon>Roseobacteraceae</taxon>
        <taxon>Ruegeria</taxon>
    </lineage>
</organism>